<dbReference type="RefSeq" id="XP_002295067.1">
    <property type="nucleotide sequence ID" value="XM_002295031.1"/>
</dbReference>
<evidence type="ECO:0000313" key="2">
    <source>
        <dbReference type="EMBL" id="EED87847.1"/>
    </source>
</evidence>
<dbReference type="Pfam" id="PF04488">
    <property type="entry name" value="Gly_transf_sug"/>
    <property type="match status" value="1"/>
</dbReference>
<dbReference type="InParanoid" id="B8CFS0"/>
<dbReference type="KEGG" id="tps:THAPSDRAFT_264837"/>
<dbReference type="AlphaFoldDB" id="B8CFS0"/>
<feature type="non-terminal residue" evidence="2">
    <location>
        <position position="292"/>
    </location>
</feature>
<dbReference type="GO" id="GO:0000030">
    <property type="term" value="F:mannosyltransferase activity"/>
    <property type="evidence" value="ECO:0000318"/>
    <property type="project" value="GO_Central"/>
</dbReference>
<dbReference type="eggNOG" id="ENOG502QS3D">
    <property type="taxonomic scope" value="Eukaryota"/>
</dbReference>
<keyword evidence="3" id="KW-1185">Reference proteome</keyword>
<dbReference type="EMBL" id="CM000653">
    <property type="protein sequence ID" value="EED87847.1"/>
    <property type="molecule type" value="Genomic_DNA"/>
</dbReference>
<dbReference type="InterPro" id="IPR007577">
    <property type="entry name" value="GlycoTrfase_DXD_sugar-bd_CS"/>
</dbReference>
<dbReference type="PANTHER" id="PTHR32385:SF15">
    <property type="entry name" value="INOSITOL PHOSPHOCERAMIDE MANNOSYLTRANSFERASE 1"/>
    <property type="match status" value="1"/>
</dbReference>
<evidence type="ECO:0000313" key="3">
    <source>
        <dbReference type="Proteomes" id="UP000001449"/>
    </source>
</evidence>
<reference evidence="2 3" key="1">
    <citation type="journal article" date="2004" name="Science">
        <title>The genome of the diatom Thalassiosira pseudonana: ecology, evolution, and metabolism.</title>
        <authorList>
            <person name="Armbrust E.V."/>
            <person name="Berges J.A."/>
            <person name="Bowler C."/>
            <person name="Green B.R."/>
            <person name="Martinez D."/>
            <person name="Putnam N.H."/>
            <person name="Zhou S."/>
            <person name="Allen A.E."/>
            <person name="Apt K.E."/>
            <person name="Bechner M."/>
            <person name="Brzezinski M.A."/>
            <person name="Chaal B.K."/>
            <person name="Chiovitti A."/>
            <person name="Davis A.K."/>
            <person name="Demarest M.S."/>
            <person name="Detter J.C."/>
            <person name="Glavina T."/>
            <person name="Goodstein D."/>
            <person name="Hadi M.Z."/>
            <person name="Hellsten U."/>
            <person name="Hildebrand M."/>
            <person name="Jenkins B.D."/>
            <person name="Jurka J."/>
            <person name="Kapitonov V.V."/>
            <person name="Kroger N."/>
            <person name="Lau W.W."/>
            <person name="Lane T.W."/>
            <person name="Larimer F.W."/>
            <person name="Lippmeier J.C."/>
            <person name="Lucas S."/>
            <person name="Medina M."/>
            <person name="Montsant A."/>
            <person name="Obornik M."/>
            <person name="Parker M.S."/>
            <person name="Palenik B."/>
            <person name="Pazour G.J."/>
            <person name="Richardson P.M."/>
            <person name="Rynearson T.A."/>
            <person name="Saito M.A."/>
            <person name="Schwartz D.C."/>
            <person name="Thamatrakoln K."/>
            <person name="Valentin K."/>
            <person name="Vardi A."/>
            <person name="Wilkerson F.P."/>
            <person name="Rokhsar D.S."/>
        </authorList>
    </citation>
    <scope>NUCLEOTIDE SEQUENCE [LARGE SCALE GENOMIC DNA]</scope>
    <source>
        <strain evidence="2 3">CCMP1335</strain>
    </source>
</reference>
<dbReference type="SUPFAM" id="SSF53448">
    <property type="entry name" value="Nucleotide-diphospho-sugar transferases"/>
    <property type="match status" value="1"/>
</dbReference>
<dbReference type="GO" id="GO:0016020">
    <property type="term" value="C:membrane"/>
    <property type="evidence" value="ECO:0007669"/>
    <property type="project" value="GOC"/>
</dbReference>
<dbReference type="OMA" id="HFFMAER"/>
<dbReference type="FunFam" id="3.90.550.20:FF:000005">
    <property type="entry name" value="Unplaced genomic scaffold supercont1.17, whole genome shotgun sequence"/>
    <property type="match status" value="1"/>
</dbReference>
<organism evidence="2 3">
    <name type="scientific">Thalassiosira pseudonana</name>
    <name type="common">Marine diatom</name>
    <name type="synonym">Cyclotella nana</name>
    <dbReference type="NCBI Taxonomy" id="35128"/>
    <lineage>
        <taxon>Eukaryota</taxon>
        <taxon>Sar</taxon>
        <taxon>Stramenopiles</taxon>
        <taxon>Ochrophyta</taxon>
        <taxon>Bacillariophyta</taxon>
        <taxon>Coscinodiscophyceae</taxon>
        <taxon>Thalassiosirophycidae</taxon>
        <taxon>Thalassiosirales</taxon>
        <taxon>Thalassiosiraceae</taxon>
        <taxon>Thalassiosira</taxon>
    </lineage>
</organism>
<keyword evidence="1" id="KW-0808">Transferase</keyword>
<sequence length="292" mass="34241">VIAYWCYFLGNELFQTLKLYNAGDKIYHILETTKASNDTESTTSHSLPPMTTSPIPKIMHRMWKNASILDTNNPSIPTNWTRAFHNCNSIYTHRNWTTILWTDATIRTLLENHYPHFIPVFDSYRYDIQRVDASRYFIIYHYGGVYLDLDIGCQKSRDLTDLIHSMEEDGVGAMLPMTSPVGFSNDVLFASKHNRFFERLMDALPRRNKWYGSPYLSVMYSTGPMFLSLEYYRMIPEQRQELFALSPDLYSEKGTRYFRHLRGSTWHGSDAHLVQWLIRYWGVVLVVALLVF</sequence>
<dbReference type="InterPro" id="IPR029044">
    <property type="entry name" value="Nucleotide-diphossugar_trans"/>
</dbReference>
<dbReference type="Gene3D" id="3.90.550.20">
    <property type="match status" value="1"/>
</dbReference>
<feature type="non-terminal residue" evidence="2">
    <location>
        <position position="1"/>
    </location>
</feature>
<dbReference type="InterPro" id="IPR051706">
    <property type="entry name" value="Glycosyltransferase_domain"/>
</dbReference>
<accession>B8CFS0</accession>
<dbReference type="PaxDb" id="35128-Thaps264837"/>
<reference evidence="2 3" key="2">
    <citation type="journal article" date="2008" name="Nature">
        <title>The Phaeodactylum genome reveals the evolutionary history of diatom genomes.</title>
        <authorList>
            <person name="Bowler C."/>
            <person name="Allen A.E."/>
            <person name="Badger J.H."/>
            <person name="Grimwood J."/>
            <person name="Jabbari K."/>
            <person name="Kuo A."/>
            <person name="Maheswari U."/>
            <person name="Martens C."/>
            <person name="Maumus F."/>
            <person name="Otillar R.P."/>
            <person name="Rayko E."/>
            <person name="Salamov A."/>
            <person name="Vandepoele K."/>
            <person name="Beszteri B."/>
            <person name="Gruber A."/>
            <person name="Heijde M."/>
            <person name="Katinka M."/>
            <person name="Mock T."/>
            <person name="Valentin K."/>
            <person name="Verret F."/>
            <person name="Berges J.A."/>
            <person name="Brownlee C."/>
            <person name="Cadoret J.P."/>
            <person name="Chiovitti A."/>
            <person name="Choi C.J."/>
            <person name="Coesel S."/>
            <person name="De Martino A."/>
            <person name="Detter J.C."/>
            <person name="Durkin C."/>
            <person name="Falciatore A."/>
            <person name="Fournet J."/>
            <person name="Haruta M."/>
            <person name="Huysman M.J."/>
            <person name="Jenkins B.D."/>
            <person name="Jiroutova K."/>
            <person name="Jorgensen R.E."/>
            <person name="Joubert Y."/>
            <person name="Kaplan A."/>
            <person name="Kroger N."/>
            <person name="Kroth P.G."/>
            <person name="La Roche J."/>
            <person name="Lindquist E."/>
            <person name="Lommer M."/>
            <person name="Martin-Jezequel V."/>
            <person name="Lopez P.J."/>
            <person name="Lucas S."/>
            <person name="Mangogna M."/>
            <person name="McGinnis K."/>
            <person name="Medlin L.K."/>
            <person name="Montsant A."/>
            <person name="Oudot-Le Secq M.P."/>
            <person name="Napoli C."/>
            <person name="Obornik M."/>
            <person name="Parker M.S."/>
            <person name="Petit J.L."/>
            <person name="Porcel B.M."/>
            <person name="Poulsen N."/>
            <person name="Robison M."/>
            <person name="Rychlewski L."/>
            <person name="Rynearson T.A."/>
            <person name="Schmutz J."/>
            <person name="Shapiro H."/>
            <person name="Siaut M."/>
            <person name="Stanley M."/>
            <person name="Sussman M.R."/>
            <person name="Taylor A.R."/>
            <person name="Vardi A."/>
            <person name="von Dassow P."/>
            <person name="Vyverman W."/>
            <person name="Willis A."/>
            <person name="Wyrwicz L.S."/>
            <person name="Rokhsar D.S."/>
            <person name="Weissenbach J."/>
            <person name="Armbrust E.V."/>
            <person name="Green B.R."/>
            <person name="Van de Peer Y."/>
            <person name="Grigoriev I.V."/>
        </authorList>
    </citation>
    <scope>NUCLEOTIDE SEQUENCE [LARGE SCALE GENOMIC DNA]</scope>
    <source>
        <strain evidence="2 3">CCMP1335</strain>
    </source>
</reference>
<proteinExistence type="predicted"/>
<dbReference type="HOGENOM" id="CLU_036369_4_0_1"/>
<dbReference type="PANTHER" id="PTHR32385">
    <property type="entry name" value="MANNOSYL PHOSPHORYLINOSITOL CERAMIDE SYNTHASE"/>
    <property type="match status" value="1"/>
</dbReference>
<protein>
    <submittedName>
        <fullName evidence="2">Sur1-like protein</fullName>
    </submittedName>
</protein>
<dbReference type="Proteomes" id="UP000001449">
    <property type="component" value="Chromosome 22"/>
</dbReference>
<gene>
    <name evidence="2" type="ORF">THAPSDRAFT_264837</name>
</gene>
<evidence type="ECO:0000256" key="1">
    <source>
        <dbReference type="ARBA" id="ARBA00022679"/>
    </source>
</evidence>
<dbReference type="GO" id="GO:0051999">
    <property type="term" value="P:mannosyl-inositol phosphorylceramide biosynthetic process"/>
    <property type="evidence" value="ECO:0000318"/>
    <property type="project" value="GO_Central"/>
</dbReference>
<name>B8CFS0_THAPS</name>
<dbReference type="GeneID" id="7443915"/>